<dbReference type="EMBL" id="JXLG01000005">
    <property type="protein sequence ID" value="KJY61584.1"/>
    <property type="molecule type" value="Genomic_DNA"/>
</dbReference>
<dbReference type="PRINTS" id="PR00505">
    <property type="entry name" value="D12N6MTFRASE"/>
</dbReference>
<dbReference type="Gene3D" id="1.10.1020.10">
    <property type="entry name" value="Adenine-specific Methyltransferase, Domain 2"/>
    <property type="match status" value="1"/>
</dbReference>
<evidence type="ECO:0000256" key="6">
    <source>
        <dbReference type="ARBA" id="ARBA00047942"/>
    </source>
</evidence>
<dbReference type="GO" id="GO:0006298">
    <property type="term" value="P:mismatch repair"/>
    <property type="evidence" value="ECO:0007669"/>
    <property type="project" value="TreeGrafter"/>
</dbReference>
<dbReference type="GO" id="GO:0032259">
    <property type="term" value="P:methylation"/>
    <property type="evidence" value="ECO:0007669"/>
    <property type="project" value="UniProtKB-KW"/>
</dbReference>
<evidence type="ECO:0000256" key="1">
    <source>
        <dbReference type="ARBA" id="ARBA00006594"/>
    </source>
</evidence>
<keyword evidence="5" id="KW-0949">S-adenosyl-L-methionine</keyword>
<dbReference type="STRING" id="303541.JF72_08770"/>
<protein>
    <recommendedName>
        <fullName evidence="2">site-specific DNA-methyltransferase (adenine-specific)</fullName>
        <ecNumber evidence="2">2.1.1.72</ecNumber>
    </recommendedName>
</protein>
<dbReference type="GO" id="GO:0043565">
    <property type="term" value="F:sequence-specific DNA binding"/>
    <property type="evidence" value="ECO:0007669"/>
    <property type="project" value="TreeGrafter"/>
</dbReference>
<sequence length="287" mass="33610">MARTKSLLRYPGGKSQLTEFVKHILDINNLQKTYIEPFAGGAGLALNLLFDNSIDNIVLNDRDSSIYSLWYNTLNNIDELIYKIEKTEISVEEWKRQKKVHLDKKDDPISVENAYSTLFLNRTNISGIINGGPIGGFEQNGKYKIDCRFKKEVLIKKAREINNKKKFIQLYNLDANEFILEKLSNYEPDDTFIFYDPPYYKQGKNLYMSFVRKDDHKKLAKNIISKNEFNWITTYDIQDEIYNLYSKQAQAYTYSLSYSANIKRRAKEYLFANPKTKIETFANVNLE</sequence>
<organism evidence="7 8">
    <name type="scientific">Lactobacillus apis</name>
    <dbReference type="NCBI Taxonomy" id="303541"/>
    <lineage>
        <taxon>Bacteria</taxon>
        <taxon>Bacillati</taxon>
        <taxon>Bacillota</taxon>
        <taxon>Bacilli</taxon>
        <taxon>Lactobacillales</taxon>
        <taxon>Lactobacillaceae</taxon>
        <taxon>Lactobacillus</taxon>
    </lineage>
</organism>
<dbReference type="InterPro" id="IPR023095">
    <property type="entry name" value="Ade_MeTrfase_dom_2"/>
</dbReference>
<proteinExistence type="inferred from homology"/>
<dbReference type="EC" id="2.1.1.72" evidence="2"/>
<evidence type="ECO:0000256" key="4">
    <source>
        <dbReference type="ARBA" id="ARBA00022679"/>
    </source>
</evidence>
<dbReference type="Gene3D" id="3.40.50.150">
    <property type="entry name" value="Vaccinia Virus protein VP39"/>
    <property type="match status" value="1"/>
</dbReference>
<dbReference type="RefSeq" id="WP_046307193.1">
    <property type="nucleotide sequence ID" value="NZ_KQ034000.1"/>
</dbReference>
<dbReference type="HOGENOM" id="CLU_063430_4_0_9"/>
<evidence type="ECO:0000256" key="3">
    <source>
        <dbReference type="ARBA" id="ARBA00022603"/>
    </source>
</evidence>
<name>A0A0F4LTI5_9LACO</name>
<dbReference type="InterPro" id="IPR012327">
    <property type="entry name" value="MeTrfase_D12"/>
</dbReference>
<comment type="catalytic activity">
    <reaction evidence="6">
        <text>a 2'-deoxyadenosine in DNA + S-adenosyl-L-methionine = an N(6)-methyl-2'-deoxyadenosine in DNA + S-adenosyl-L-homocysteine + H(+)</text>
        <dbReference type="Rhea" id="RHEA:15197"/>
        <dbReference type="Rhea" id="RHEA-COMP:12418"/>
        <dbReference type="Rhea" id="RHEA-COMP:12419"/>
        <dbReference type="ChEBI" id="CHEBI:15378"/>
        <dbReference type="ChEBI" id="CHEBI:57856"/>
        <dbReference type="ChEBI" id="CHEBI:59789"/>
        <dbReference type="ChEBI" id="CHEBI:90615"/>
        <dbReference type="ChEBI" id="CHEBI:90616"/>
        <dbReference type="EC" id="2.1.1.72"/>
    </reaction>
</comment>
<dbReference type="PANTHER" id="PTHR30481:SF2">
    <property type="entry name" value="SITE-SPECIFIC DNA-METHYLTRANSFERASE (ADENINE-SPECIFIC)"/>
    <property type="match status" value="1"/>
</dbReference>
<keyword evidence="3 7" id="KW-0489">Methyltransferase</keyword>
<keyword evidence="4 7" id="KW-0808">Transferase</keyword>
<comment type="similarity">
    <text evidence="1">Belongs to the N(4)/N(6)-methyltransferase family.</text>
</comment>
<evidence type="ECO:0000256" key="2">
    <source>
        <dbReference type="ARBA" id="ARBA00011900"/>
    </source>
</evidence>
<dbReference type="AlphaFoldDB" id="A0A0F4LTI5"/>
<accession>A0A0F4LTI5</accession>
<evidence type="ECO:0000256" key="5">
    <source>
        <dbReference type="ARBA" id="ARBA00022691"/>
    </source>
</evidence>
<dbReference type="PIRSF" id="PIRSF000398">
    <property type="entry name" value="M_m6A_EcoRV"/>
    <property type="match status" value="1"/>
</dbReference>
<reference evidence="7 8" key="1">
    <citation type="submission" date="2015-01" db="EMBL/GenBank/DDBJ databases">
        <title>Comparative genomics of the lactic acid bacteria isolated from the honey bee gut.</title>
        <authorList>
            <person name="Ellegaard K.M."/>
            <person name="Tamarit D."/>
            <person name="Javelind E."/>
            <person name="Olofsson T."/>
            <person name="Andersson S.G."/>
            <person name="Vasquez A."/>
        </authorList>
    </citation>
    <scope>NUCLEOTIDE SEQUENCE [LARGE SCALE GENOMIC DNA]</scope>
    <source>
        <strain evidence="7 8">Hma11</strain>
    </source>
</reference>
<dbReference type="Proteomes" id="UP000033682">
    <property type="component" value="Unassembled WGS sequence"/>
</dbReference>
<dbReference type="GO" id="GO:0009307">
    <property type="term" value="P:DNA restriction-modification system"/>
    <property type="evidence" value="ECO:0007669"/>
    <property type="project" value="InterPro"/>
</dbReference>
<evidence type="ECO:0000313" key="7">
    <source>
        <dbReference type="EMBL" id="KJY61584.1"/>
    </source>
</evidence>
<comment type="caution">
    <text evidence="7">The sequence shown here is derived from an EMBL/GenBank/DDBJ whole genome shotgun (WGS) entry which is preliminary data.</text>
</comment>
<dbReference type="SUPFAM" id="SSF53335">
    <property type="entry name" value="S-adenosyl-L-methionine-dependent methyltransferases"/>
    <property type="match status" value="1"/>
</dbReference>
<dbReference type="InterPro" id="IPR012263">
    <property type="entry name" value="M_m6A_EcoRV"/>
</dbReference>
<dbReference type="InterPro" id="IPR029063">
    <property type="entry name" value="SAM-dependent_MTases_sf"/>
</dbReference>
<evidence type="ECO:0000313" key="8">
    <source>
        <dbReference type="Proteomes" id="UP000033682"/>
    </source>
</evidence>
<keyword evidence="8" id="KW-1185">Reference proteome</keyword>
<dbReference type="PATRIC" id="fig|303541.3.peg.1035"/>
<dbReference type="PANTHER" id="PTHR30481">
    <property type="entry name" value="DNA ADENINE METHYLASE"/>
    <property type="match status" value="1"/>
</dbReference>
<dbReference type="GO" id="GO:0009007">
    <property type="term" value="F:site-specific DNA-methyltransferase (adenine-specific) activity"/>
    <property type="evidence" value="ECO:0007669"/>
    <property type="project" value="UniProtKB-EC"/>
</dbReference>
<dbReference type="GO" id="GO:1904047">
    <property type="term" value="F:S-adenosyl-L-methionine binding"/>
    <property type="evidence" value="ECO:0007669"/>
    <property type="project" value="TreeGrafter"/>
</dbReference>
<gene>
    <name evidence="7" type="ORF">JF72_08770</name>
</gene>